<organism evidence="2 3">
    <name type="scientific">Eumeta variegata</name>
    <name type="common">Bagworm moth</name>
    <name type="synonym">Eumeta japonica</name>
    <dbReference type="NCBI Taxonomy" id="151549"/>
    <lineage>
        <taxon>Eukaryota</taxon>
        <taxon>Metazoa</taxon>
        <taxon>Ecdysozoa</taxon>
        <taxon>Arthropoda</taxon>
        <taxon>Hexapoda</taxon>
        <taxon>Insecta</taxon>
        <taxon>Pterygota</taxon>
        <taxon>Neoptera</taxon>
        <taxon>Endopterygota</taxon>
        <taxon>Lepidoptera</taxon>
        <taxon>Glossata</taxon>
        <taxon>Ditrysia</taxon>
        <taxon>Tineoidea</taxon>
        <taxon>Psychidae</taxon>
        <taxon>Oiketicinae</taxon>
        <taxon>Eumeta</taxon>
    </lineage>
</organism>
<feature type="compositionally biased region" description="Polar residues" evidence="1">
    <location>
        <begin position="79"/>
        <end position="88"/>
    </location>
</feature>
<keyword evidence="3" id="KW-1185">Reference proteome</keyword>
<accession>A0A4C1U2J9</accession>
<gene>
    <name evidence="2" type="ORF">EVAR_78920_1</name>
</gene>
<evidence type="ECO:0000313" key="3">
    <source>
        <dbReference type="Proteomes" id="UP000299102"/>
    </source>
</evidence>
<dbReference type="OrthoDB" id="6154712at2759"/>
<dbReference type="AlphaFoldDB" id="A0A4C1U2J9"/>
<dbReference type="EMBL" id="BGZK01000119">
    <property type="protein sequence ID" value="GBP20541.1"/>
    <property type="molecule type" value="Genomic_DNA"/>
</dbReference>
<feature type="region of interest" description="Disordered" evidence="1">
    <location>
        <begin position="156"/>
        <end position="237"/>
    </location>
</feature>
<feature type="compositionally biased region" description="Basic and acidic residues" evidence="1">
    <location>
        <begin position="219"/>
        <end position="230"/>
    </location>
</feature>
<protein>
    <submittedName>
        <fullName evidence="2">Uncharacterized protein</fullName>
    </submittedName>
</protein>
<feature type="compositionally biased region" description="Polar residues" evidence="1">
    <location>
        <begin position="55"/>
        <end position="66"/>
    </location>
</feature>
<evidence type="ECO:0000313" key="2">
    <source>
        <dbReference type="EMBL" id="GBP20541.1"/>
    </source>
</evidence>
<dbReference type="STRING" id="151549.A0A4C1U2J9"/>
<dbReference type="Proteomes" id="UP000299102">
    <property type="component" value="Unassembled WGS sequence"/>
</dbReference>
<feature type="compositionally biased region" description="Basic and acidic residues" evidence="1">
    <location>
        <begin position="196"/>
        <end position="209"/>
    </location>
</feature>
<reference evidence="2 3" key="1">
    <citation type="journal article" date="2019" name="Commun. Biol.">
        <title>The bagworm genome reveals a unique fibroin gene that provides high tensile strength.</title>
        <authorList>
            <person name="Kono N."/>
            <person name="Nakamura H."/>
            <person name="Ohtoshi R."/>
            <person name="Tomita M."/>
            <person name="Numata K."/>
            <person name="Arakawa K."/>
        </authorList>
    </citation>
    <scope>NUCLEOTIDE SEQUENCE [LARGE SCALE GENOMIC DNA]</scope>
</reference>
<feature type="compositionally biased region" description="Low complexity" evidence="1">
    <location>
        <begin position="67"/>
        <end position="78"/>
    </location>
</feature>
<name>A0A4C1U2J9_EUMVA</name>
<feature type="compositionally biased region" description="Low complexity" evidence="1">
    <location>
        <begin position="156"/>
        <end position="167"/>
    </location>
</feature>
<sequence>MVSMIDDSVVGRFGSRPSKKVVCVTAPSKPAVAAGGGKSPSGFVRPAPRHAKGNMTRSSSVGVLNNQSDSESDPQPSSRTNAPTNSGAPSRGAGQGLMRPTISSMNKAAAASARRRGLPASYSTELFFDDLYAATCALTRCTKARARVLHTASLAAAGQEESSSEAEGVADKPAVPPRPRAGSVDHSAQRRIGRSGSERDLSAKAREVTTRLTAGTRARAHEAAKADQPHADPQSKFTDNFHRILPIRCCREFAWP</sequence>
<feature type="region of interest" description="Disordered" evidence="1">
    <location>
        <begin position="27"/>
        <end position="99"/>
    </location>
</feature>
<evidence type="ECO:0000256" key="1">
    <source>
        <dbReference type="SAM" id="MobiDB-lite"/>
    </source>
</evidence>
<comment type="caution">
    <text evidence="2">The sequence shown here is derived from an EMBL/GenBank/DDBJ whole genome shotgun (WGS) entry which is preliminary data.</text>
</comment>
<proteinExistence type="predicted"/>